<dbReference type="GO" id="GO:0055085">
    <property type="term" value="P:transmembrane transport"/>
    <property type="evidence" value="ECO:0007669"/>
    <property type="project" value="InterPro"/>
</dbReference>
<feature type="transmembrane region" description="Helical" evidence="7">
    <location>
        <begin position="12"/>
        <end position="31"/>
    </location>
</feature>
<keyword evidence="6 7" id="KW-0472">Membrane</keyword>
<dbReference type="EMBL" id="DSJL01000007">
    <property type="protein sequence ID" value="HEF64486.1"/>
    <property type="molecule type" value="Genomic_DNA"/>
</dbReference>
<keyword evidence="2 7" id="KW-0813">Transport</keyword>
<feature type="transmembrane region" description="Helical" evidence="7">
    <location>
        <begin position="202"/>
        <end position="219"/>
    </location>
</feature>
<evidence type="ECO:0000256" key="1">
    <source>
        <dbReference type="ARBA" id="ARBA00004651"/>
    </source>
</evidence>
<reference evidence="8" key="1">
    <citation type="journal article" date="2020" name="mSystems">
        <title>Genome- and Community-Level Interaction Insights into Carbon Utilization and Element Cycling Functions of Hydrothermarchaeota in Hydrothermal Sediment.</title>
        <authorList>
            <person name="Zhou Z."/>
            <person name="Liu Y."/>
            <person name="Xu W."/>
            <person name="Pan J."/>
            <person name="Luo Z.H."/>
            <person name="Li M."/>
        </authorList>
    </citation>
    <scope>NUCLEOTIDE SEQUENCE [LARGE SCALE GENOMIC DNA]</scope>
    <source>
        <strain evidence="8">SpSt-222</strain>
    </source>
</reference>
<dbReference type="Pfam" id="PF00528">
    <property type="entry name" value="BPD_transp_1"/>
    <property type="match status" value="1"/>
</dbReference>
<name>A0A7C1JYB9_THERO</name>
<accession>A0A7C1JYB9</accession>
<keyword evidence="4 7" id="KW-0812">Transmembrane</keyword>
<dbReference type="SUPFAM" id="SSF161098">
    <property type="entry name" value="MetI-like"/>
    <property type="match status" value="1"/>
</dbReference>
<evidence type="ECO:0000256" key="6">
    <source>
        <dbReference type="ARBA" id="ARBA00023136"/>
    </source>
</evidence>
<dbReference type="PANTHER" id="PTHR30465">
    <property type="entry name" value="INNER MEMBRANE ABC TRANSPORTER"/>
    <property type="match status" value="1"/>
</dbReference>
<dbReference type="AlphaFoldDB" id="A0A7C1JYB9"/>
<feature type="transmembrane region" description="Helical" evidence="7">
    <location>
        <begin position="310"/>
        <end position="330"/>
    </location>
</feature>
<organism evidence="8">
    <name type="scientific">Thermomicrobium roseum</name>
    <dbReference type="NCBI Taxonomy" id="500"/>
    <lineage>
        <taxon>Bacteria</taxon>
        <taxon>Pseudomonadati</taxon>
        <taxon>Thermomicrobiota</taxon>
        <taxon>Thermomicrobia</taxon>
        <taxon>Thermomicrobiales</taxon>
        <taxon>Thermomicrobiaceae</taxon>
        <taxon>Thermomicrobium</taxon>
    </lineage>
</organism>
<dbReference type="CDD" id="cd06261">
    <property type="entry name" value="TM_PBP2"/>
    <property type="match status" value="1"/>
</dbReference>
<comment type="subcellular location">
    <subcellularLocation>
        <location evidence="1 7">Cell membrane</location>
        <topology evidence="1 7">Multi-pass membrane protein</topology>
    </subcellularLocation>
</comment>
<evidence type="ECO:0000256" key="5">
    <source>
        <dbReference type="ARBA" id="ARBA00022989"/>
    </source>
</evidence>
<evidence type="ECO:0000313" key="8">
    <source>
        <dbReference type="EMBL" id="HEF64486.1"/>
    </source>
</evidence>
<dbReference type="PANTHER" id="PTHR30465:SF74">
    <property type="entry name" value="OLIGOPEPTIDE TRANSPORT SYSTEM PERMEASE PROTEIN OPPB"/>
    <property type="match status" value="1"/>
</dbReference>
<evidence type="ECO:0000256" key="3">
    <source>
        <dbReference type="ARBA" id="ARBA00022475"/>
    </source>
</evidence>
<feature type="transmembrane region" description="Helical" evidence="7">
    <location>
        <begin position="161"/>
        <end position="182"/>
    </location>
</feature>
<dbReference type="Gene3D" id="1.10.3720.10">
    <property type="entry name" value="MetI-like"/>
    <property type="match status" value="1"/>
</dbReference>
<feature type="transmembrane region" description="Helical" evidence="7">
    <location>
        <begin position="128"/>
        <end position="149"/>
    </location>
</feature>
<dbReference type="GO" id="GO:0005886">
    <property type="term" value="C:plasma membrane"/>
    <property type="evidence" value="ECO:0007669"/>
    <property type="project" value="UniProtKB-SubCell"/>
</dbReference>
<protein>
    <submittedName>
        <fullName evidence="8">ABC transporter permease</fullName>
    </submittedName>
</protein>
<evidence type="ECO:0000256" key="2">
    <source>
        <dbReference type="ARBA" id="ARBA00022448"/>
    </source>
</evidence>
<dbReference type="PROSITE" id="PS50928">
    <property type="entry name" value="ABC_TM1"/>
    <property type="match status" value="1"/>
</dbReference>
<comment type="similarity">
    <text evidence="7">Belongs to the binding-protein-dependent transport system permease family.</text>
</comment>
<gene>
    <name evidence="8" type="ORF">ENP47_02605</name>
</gene>
<dbReference type="InterPro" id="IPR000515">
    <property type="entry name" value="MetI-like"/>
</dbReference>
<proteinExistence type="inferred from homology"/>
<feature type="transmembrane region" description="Helical" evidence="7">
    <location>
        <begin position="258"/>
        <end position="280"/>
    </location>
</feature>
<comment type="caution">
    <text evidence="8">The sequence shown here is derived from an EMBL/GenBank/DDBJ whole genome shotgun (WGS) entry which is preliminary data.</text>
</comment>
<evidence type="ECO:0000256" key="4">
    <source>
        <dbReference type="ARBA" id="ARBA00022692"/>
    </source>
</evidence>
<keyword evidence="3" id="KW-1003">Cell membrane</keyword>
<evidence type="ECO:0000256" key="7">
    <source>
        <dbReference type="RuleBase" id="RU363032"/>
    </source>
</evidence>
<sequence length="336" mass="37164">MLLAFVIRRILWLIPVIVAVTTITFFLMHQAPGGPWDREKPVAAATLKALNQKFGLDKPVWVNVGEVRARWQAGERNPVRLLGAFLDSQYFRYLWGLVRLDLGPSYRSKGTESVQSILWRKFPTTAKVGPVATAFAVVVGVPLGVLGALKQNSWIDYVSLTVATLGVSVPSFIIGVLVIIFLSQAFGIKPIRQPEEWRGFSTAYLAPGIVLGLGTMSYLTRLTRSSMLEVIRQDYVRTARAKGLSEFQVVTRHMLRNALIAVITVLGPAVAALVTGSFIIETIFNVPGMGREYVVAIAARDYSMIMGTTLMYALFVALANLWVDVMYGFLDPRIRV</sequence>
<keyword evidence="5 7" id="KW-1133">Transmembrane helix</keyword>
<dbReference type="InterPro" id="IPR035906">
    <property type="entry name" value="MetI-like_sf"/>
</dbReference>